<dbReference type="Proteomes" id="UP000318336">
    <property type="component" value="Unassembled WGS sequence"/>
</dbReference>
<keyword evidence="2" id="KW-0238">DNA-binding</keyword>
<comment type="caution">
    <text evidence="5">The sequence shown here is derived from an EMBL/GenBank/DDBJ whole genome shotgun (WGS) entry which is preliminary data.</text>
</comment>
<dbReference type="InterPro" id="IPR036390">
    <property type="entry name" value="WH_DNA-bd_sf"/>
</dbReference>
<keyword evidence="1" id="KW-0805">Transcription regulation</keyword>
<dbReference type="OrthoDB" id="370168at2"/>
<dbReference type="SUPFAM" id="SSF46785">
    <property type="entry name" value="Winged helix' DNA-binding domain"/>
    <property type="match status" value="1"/>
</dbReference>
<dbReference type="InterPro" id="IPR036388">
    <property type="entry name" value="WH-like_DNA-bd_sf"/>
</dbReference>
<evidence type="ECO:0000256" key="3">
    <source>
        <dbReference type="ARBA" id="ARBA00023163"/>
    </source>
</evidence>
<dbReference type="InterPro" id="IPR011991">
    <property type="entry name" value="ArsR-like_HTH"/>
</dbReference>
<evidence type="ECO:0000256" key="2">
    <source>
        <dbReference type="ARBA" id="ARBA00023125"/>
    </source>
</evidence>
<dbReference type="GO" id="GO:0003677">
    <property type="term" value="F:DNA binding"/>
    <property type="evidence" value="ECO:0007669"/>
    <property type="project" value="UniProtKB-KW"/>
</dbReference>
<sequence length="134" mass="14727">MPTMTAAQRRSQAKLDYDAYLAVCPSRQVLERISDKWVALVLCALADGEQRYSELARRIAGVSPKMLTQTLRNLERDGLVVRSVTPTVPVTVAYALTPLGSSLQQQIRLLKGWAEQHITEIAEARAAYDAGADA</sequence>
<dbReference type="Gene3D" id="1.10.10.10">
    <property type="entry name" value="Winged helix-like DNA-binding domain superfamily/Winged helix DNA-binding domain"/>
    <property type="match status" value="1"/>
</dbReference>
<dbReference type="CDD" id="cd00090">
    <property type="entry name" value="HTH_ARSR"/>
    <property type="match status" value="1"/>
</dbReference>
<dbReference type="InterPro" id="IPR002577">
    <property type="entry name" value="HTH_HxlR"/>
</dbReference>
<feature type="domain" description="HTH hxlR-type" evidence="4">
    <location>
        <begin position="24"/>
        <end position="122"/>
    </location>
</feature>
<keyword evidence="6" id="KW-1185">Reference proteome</keyword>
<reference evidence="5 6" key="1">
    <citation type="submission" date="2019-06" db="EMBL/GenBank/DDBJ databases">
        <title>Sequencing the genomes of 1000 actinobacteria strains.</title>
        <authorList>
            <person name="Klenk H.-P."/>
        </authorList>
    </citation>
    <scope>NUCLEOTIDE SEQUENCE [LARGE SCALE GENOMIC DNA]</scope>
    <source>
        <strain evidence="5 6">DSM 24617</strain>
    </source>
</reference>
<proteinExistence type="predicted"/>
<evidence type="ECO:0000313" key="6">
    <source>
        <dbReference type="Proteomes" id="UP000318336"/>
    </source>
</evidence>
<name>A0A542XAJ4_9MICO</name>
<protein>
    <submittedName>
        <fullName evidence="5">HxlR family transcriptional regulator</fullName>
    </submittedName>
</protein>
<evidence type="ECO:0000259" key="4">
    <source>
        <dbReference type="PROSITE" id="PS51118"/>
    </source>
</evidence>
<keyword evidence="3" id="KW-0804">Transcription</keyword>
<dbReference type="AlphaFoldDB" id="A0A542XAJ4"/>
<dbReference type="PROSITE" id="PS51118">
    <property type="entry name" value="HTH_HXLR"/>
    <property type="match status" value="1"/>
</dbReference>
<evidence type="ECO:0000313" key="5">
    <source>
        <dbReference type="EMBL" id="TQL32847.1"/>
    </source>
</evidence>
<evidence type="ECO:0000256" key="1">
    <source>
        <dbReference type="ARBA" id="ARBA00023015"/>
    </source>
</evidence>
<dbReference type="PANTHER" id="PTHR33204">
    <property type="entry name" value="TRANSCRIPTIONAL REGULATOR, MARR FAMILY"/>
    <property type="match status" value="1"/>
</dbReference>
<organism evidence="5 6">
    <name type="scientific">Barrientosiimonas humi</name>
    <dbReference type="NCBI Taxonomy" id="999931"/>
    <lineage>
        <taxon>Bacteria</taxon>
        <taxon>Bacillati</taxon>
        <taxon>Actinomycetota</taxon>
        <taxon>Actinomycetes</taxon>
        <taxon>Micrococcales</taxon>
        <taxon>Dermacoccaceae</taxon>
        <taxon>Barrientosiimonas</taxon>
    </lineage>
</organism>
<dbReference type="Pfam" id="PF01638">
    <property type="entry name" value="HxlR"/>
    <property type="match status" value="1"/>
</dbReference>
<dbReference type="PANTHER" id="PTHR33204:SF37">
    <property type="entry name" value="HTH-TYPE TRANSCRIPTIONAL REGULATOR YODB"/>
    <property type="match status" value="1"/>
</dbReference>
<gene>
    <name evidence="5" type="ORF">FB554_0980</name>
</gene>
<dbReference type="EMBL" id="VFOK01000001">
    <property type="protein sequence ID" value="TQL32847.1"/>
    <property type="molecule type" value="Genomic_DNA"/>
</dbReference>
<accession>A0A542XAJ4</accession>